<dbReference type="SUPFAM" id="SSF54786">
    <property type="entry name" value="YcfA/nrd intein domain"/>
    <property type="match status" value="1"/>
</dbReference>
<dbReference type="Pfam" id="PF07927">
    <property type="entry name" value="HicA_toxin"/>
    <property type="match status" value="1"/>
</dbReference>
<evidence type="ECO:0000313" key="8">
    <source>
        <dbReference type="EMBL" id="KAA9014993.1"/>
    </source>
</evidence>
<dbReference type="RefSeq" id="WP_150426270.1">
    <property type="nucleotide sequence ID" value="NZ_VYQA01000011.1"/>
</dbReference>
<evidence type="ECO:0000256" key="2">
    <source>
        <dbReference type="ARBA" id="ARBA00022649"/>
    </source>
</evidence>
<dbReference type="Gene3D" id="3.30.920.30">
    <property type="entry name" value="Hypothetical protein"/>
    <property type="match status" value="1"/>
</dbReference>
<evidence type="ECO:0000313" key="11">
    <source>
        <dbReference type="Proteomes" id="UP000326364"/>
    </source>
</evidence>
<dbReference type="Proteomes" id="UP000326364">
    <property type="component" value="Unassembled WGS sequence"/>
</dbReference>
<keyword evidence="11" id="KW-1185">Reference proteome</keyword>
<keyword evidence="6" id="KW-0694">RNA-binding</keyword>
<dbReference type="GO" id="GO:0004519">
    <property type="term" value="F:endonuclease activity"/>
    <property type="evidence" value="ECO:0007669"/>
    <property type="project" value="UniProtKB-KW"/>
</dbReference>
<gene>
    <name evidence="9" type="ORF">F4U95_15290</name>
    <name evidence="8" type="ORF">F4U96_15165</name>
</gene>
<evidence type="ECO:0000256" key="3">
    <source>
        <dbReference type="ARBA" id="ARBA00022722"/>
    </source>
</evidence>
<comment type="caution">
    <text evidence="9">The sequence shown here is derived from an EMBL/GenBank/DDBJ whole genome shotgun (WGS) entry which is preliminary data.</text>
</comment>
<dbReference type="InterPro" id="IPR038570">
    <property type="entry name" value="HicA_sf"/>
</dbReference>
<keyword evidence="2" id="KW-1277">Toxin-antitoxin system</keyword>
<comment type="similarity">
    <text evidence="1">Belongs to the HicA mRNA interferase family.</text>
</comment>
<dbReference type="GO" id="GO:0003729">
    <property type="term" value="F:mRNA binding"/>
    <property type="evidence" value="ECO:0007669"/>
    <property type="project" value="InterPro"/>
</dbReference>
<name>A0A5J5HY38_9SPHN</name>
<dbReference type="InterPro" id="IPR012933">
    <property type="entry name" value="HicA_mRNA_interferase"/>
</dbReference>
<dbReference type="AlphaFoldDB" id="A0A5J5HY38"/>
<accession>A0A5J5HY38</accession>
<keyword evidence="3" id="KW-0540">Nuclease</keyword>
<keyword evidence="5" id="KW-0378">Hydrolase</keyword>
<evidence type="ECO:0000256" key="1">
    <source>
        <dbReference type="ARBA" id="ARBA00006620"/>
    </source>
</evidence>
<dbReference type="Proteomes" id="UP000325933">
    <property type="component" value="Unassembled WGS sequence"/>
</dbReference>
<protein>
    <submittedName>
        <fullName evidence="9">Type II toxin-antitoxin system HicA family toxin</fullName>
    </submittedName>
</protein>
<evidence type="ECO:0000256" key="6">
    <source>
        <dbReference type="ARBA" id="ARBA00022884"/>
    </source>
</evidence>
<evidence type="ECO:0000256" key="4">
    <source>
        <dbReference type="ARBA" id="ARBA00022759"/>
    </source>
</evidence>
<proteinExistence type="inferred from homology"/>
<dbReference type="EMBL" id="VYQB01000011">
    <property type="protein sequence ID" value="KAA9014993.1"/>
    <property type="molecule type" value="Genomic_DNA"/>
</dbReference>
<keyword evidence="4" id="KW-0255">Endonuclease</keyword>
<keyword evidence="7" id="KW-0346">Stress response</keyword>
<dbReference type="EMBL" id="VYQA01000011">
    <property type="protein sequence ID" value="KAA9027917.1"/>
    <property type="molecule type" value="Genomic_DNA"/>
</dbReference>
<dbReference type="GO" id="GO:0016787">
    <property type="term" value="F:hydrolase activity"/>
    <property type="evidence" value="ECO:0007669"/>
    <property type="project" value="UniProtKB-KW"/>
</dbReference>
<evidence type="ECO:0000313" key="9">
    <source>
        <dbReference type="EMBL" id="KAA9027917.1"/>
    </source>
</evidence>
<reference evidence="10 11" key="1">
    <citation type="submission" date="2019-09" db="EMBL/GenBank/DDBJ databases">
        <authorList>
            <person name="Feng G."/>
        </authorList>
    </citation>
    <scope>NUCLEOTIDE SEQUENCE [LARGE SCALE GENOMIC DNA]</scope>
    <source>
        <strain evidence="9 10">KACC 19283</strain>
        <strain evidence="8 11">KACC 19284</strain>
    </source>
</reference>
<organism evidence="9 10">
    <name type="scientific">Sphingobium limneticum</name>
    <dbReference type="NCBI Taxonomy" id="1007511"/>
    <lineage>
        <taxon>Bacteria</taxon>
        <taxon>Pseudomonadati</taxon>
        <taxon>Pseudomonadota</taxon>
        <taxon>Alphaproteobacteria</taxon>
        <taxon>Sphingomonadales</taxon>
        <taxon>Sphingomonadaceae</taxon>
        <taxon>Sphingobium</taxon>
    </lineage>
</organism>
<evidence type="ECO:0000256" key="5">
    <source>
        <dbReference type="ARBA" id="ARBA00022801"/>
    </source>
</evidence>
<evidence type="ECO:0000313" key="10">
    <source>
        <dbReference type="Proteomes" id="UP000325933"/>
    </source>
</evidence>
<sequence>MVKPAKLFQRLLQGSRNLSFRDFQRILEAFGFRLTRVSGSHHVYGRNGLDRPLIIQPNGKDAKTYQVEQFLDMVEAYGLSMDE</sequence>
<evidence type="ECO:0000256" key="7">
    <source>
        <dbReference type="ARBA" id="ARBA00023016"/>
    </source>
</evidence>